<dbReference type="AlphaFoldDB" id="A0AAW2CAB9"/>
<feature type="chain" id="PRO_5043654582" evidence="2">
    <location>
        <begin position="19"/>
        <end position="92"/>
    </location>
</feature>
<organism evidence="3 4">
    <name type="scientific">Lithocarpus litseifolius</name>
    <dbReference type="NCBI Taxonomy" id="425828"/>
    <lineage>
        <taxon>Eukaryota</taxon>
        <taxon>Viridiplantae</taxon>
        <taxon>Streptophyta</taxon>
        <taxon>Embryophyta</taxon>
        <taxon>Tracheophyta</taxon>
        <taxon>Spermatophyta</taxon>
        <taxon>Magnoliopsida</taxon>
        <taxon>eudicotyledons</taxon>
        <taxon>Gunneridae</taxon>
        <taxon>Pentapetalae</taxon>
        <taxon>rosids</taxon>
        <taxon>fabids</taxon>
        <taxon>Fagales</taxon>
        <taxon>Fagaceae</taxon>
        <taxon>Lithocarpus</taxon>
    </lineage>
</organism>
<keyword evidence="1" id="KW-0472">Membrane</keyword>
<keyword evidence="1" id="KW-1133">Transmembrane helix</keyword>
<keyword evidence="1" id="KW-0812">Transmembrane</keyword>
<evidence type="ECO:0000256" key="1">
    <source>
        <dbReference type="SAM" id="Phobius"/>
    </source>
</evidence>
<gene>
    <name evidence="3" type="ORF">SO802_023782</name>
</gene>
<evidence type="ECO:0000313" key="4">
    <source>
        <dbReference type="Proteomes" id="UP001459277"/>
    </source>
</evidence>
<keyword evidence="4" id="KW-1185">Reference proteome</keyword>
<evidence type="ECO:0000256" key="2">
    <source>
        <dbReference type="SAM" id="SignalP"/>
    </source>
</evidence>
<feature type="transmembrane region" description="Helical" evidence="1">
    <location>
        <begin position="65"/>
        <end position="86"/>
    </location>
</feature>
<dbReference type="Proteomes" id="UP001459277">
    <property type="component" value="Unassembled WGS sequence"/>
</dbReference>
<accession>A0AAW2CAB9</accession>
<evidence type="ECO:0000313" key="3">
    <source>
        <dbReference type="EMBL" id="KAK9994079.1"/>
    </source>
</evidence>
<dbReference type="EMBL" id="JAZDWU010000008">
    <property type="protein sequence ID" value="KAK9994079.1"/>
    <property type="molecule type" value="Genomic_DNA"/>
</dbReference>
<proteinExistence type="predicted"/>
<name>A0AAW2CAB9_9ROSI</name>
<sequence>MVYLLLWTSSSLWTLTSAICIFENVQPYGRHLCFNLVISCNKDAIKLARILLPPSEAEASPPERFALVLVISICIVFGLLRFSILVHRLIFS</sequence>
<protein>
    <submittedName>
        <fullName evidence="3">Uncharacterized protein</fullName>
    </submittedName>
</protein>
<keyword evidence="2" id="KW-0732">Signal</keyword>
<feature type="signal peptide" evidence="2">
    <location>
        <begin position="1"/>
        <end position="18"/>
    </location>
</feature>
<comment type="caution">
    <text evidence="3">The sequence shown here is derived from an EMBL/GenBank/DDBJ whole genome shotgun (WGS) entry which is preliminary data.</text>
</comment>
<reference evidence="3 4" key="1">
    <citation type="submission" date="2024-01" db="EMBL/GenBank/DDBJ databases">
        <title>A telomere-to-telomere, gap-free genome of sweet tea (Lithocarpus litseifolius).</title>
        <authorList>
            <person name="Zhou J."/>
        </authorList>
    </citation>
    <scope>NUCLEOTIDE SEQUENCE [LARGE SCALE GENOMIC DNA]</scope>
    <source>
        <strain evidence="3">Zhou-2022a</strain>
        <tissue evidence="3">Leaf</tissue>
    </source>
</reference>